<dbReference type="InterPro" id="IPR037730">
    <property type="entry name" value="IMP2"/>
</dbReference>
<sequence>MLPPAFKYTLKQSLVFLSWIPVLYVINEHVAYVGIVDGVSMKPTLNPESNGAKLDHVFLWKWNCKNINSLKVNDVIFLRSPINAETVYVKRIKAKQGDLVVPRYPDTRSRVLVPVNHLWVEGDNVHSIDSNTYGPISTGLVVGKAVYIIWPWTRCGPIPNGGRECRQSRLRNEIPSEMIQLDRK</sequence>
<accession>A0A875RQL6</accession>
<dbReference type="PANTHER" id="PTHR46041">
    <property type="entry name" value="MITOCHONDRIAL INNER MEMBRANE PROTEASE SUBUNIT 2"/>
    <property type="match status" value="1"/>
</dbReference>
<dbReference type="EMBL" id="CP064815">
    <property type="protein sequence ID" value="QPG77390.1"/>
    <property type="molecule type" value="Genomic_DNA"/>
</dbReference>
<feature type="active site" evidence="11">
    <location>
        <position position="40"/>
    </location>
</feature>
<dbReference type="Proteomes" id="UP000662931">
    <property type="component" value="Chromosome 4"/>
</dbReference>
<evidence type="ECO:0000259" key="12">
    <source>
        <dbReference type="Pfam" id="PF10502"/>
    </source>
</evidence>
<keyword evidence="4" id="KW-0645">Protease</keyword>
<keyword evidence="6" id="KW-0999">Mitochondrion inner membrane</keyword>
<dbReference type="Pfam" id="PF10502">
    <property type="entry name" value="Peptidase_S26"/>
    <property type="match status" value="1"/>
</dbReference>
<evidence type="ECO:0000256" key="6">
    <source>
        <dbReference type="ARBA" id="ARBA00022792"/>
    </source>
</evidence>
<evidence type="ECO:0000256" key="7">
    <source>
        <dbReference type="ARBA" id="ARBA00022801"/>
    </source>
</evidence>
<gene>
    <name evidence="13" type="ORF">FOA43_004803</name>
</gene>
<keyword evidence="7" id="KW-0378">Hydrolase</keyword>
<organism evidence="13 14">
    <name type="scientific">Eeniella nana</name>
    <name type="common">Yeast</name>
    <name type="synonym">Brettanomyces nanus</name>
    <dbReference type="NCBI Taxonomy" id="13502"/>
    <lineage>
        <taxon>Eukaryota</taxon>
        <taxon>Fungi</taxon>
        <taxon>Dikarya</taxon>
        <taxon>Ascomycota</taxon>
        <taxon>Saccharomycotina</taxon>
        <taxon>Pichiomycetes</taxon>
        <taxon>Pichiales</taxon>
        <taxon>Pichiaceae</taxon>
        <taxon>Brettanomyces</taxon>
    </lineage>
</organism>
<dbReference type="GO" id="GO:0004252">
    <property type="term" value="F:serine-type endopeptidase activity"/>
    <property type="evidence" value="ECO:0007669"/>
    <property type="project" value="InterPro"/>
</dbReference>
<evidence type="ECO:0000256" key="11">
    <source>
        <dbReference type="PIRSR" id="PIRSR600223-1"/>
    </source>
</evidence>
<dbReference type="GO" id="GO:0042720">
    <property type="term" value="C:mitochondrial inner membrane peptidase complex"/>
    <property type="evidence" value="ECO:0007669"/>
    <property type="project" value="InterPro"/>
</dbReference>
<evidence type="ECO:0000313" key="13">
    <source>
        <dbReference type="EMBL" id="QPG77390.1"/>
    </source>
</evidence>
<evidence type="ECO:0000313" key="14">
    <source>
        <dbReference type="Proteomes" id="UP000662931"/>
    </source>
</evidence>
<evidence type="ECO:0000256" key="5">
    <source>
        <dbReference type="ARBA" id="ARBA00022692"/>
    </source>
</evidence>
<dbReference type="GO" id="GO:0006465">
    <property type="term" value="P:signal peptide processing"/>
    <property type="evidence" value="ECO:0007669"/>
    <property type="project" value="InterPro"/>
</dbReference>
<dbReference type="GO" id="GO:0006627">
    <property type="term" value="P:protein processing involved in protein targeting to mitochondrion"/>
    <property type="evidence" value="ECO:0007669"/>
    <property type="project" value="InterPro"/>
</dbReference>
<name>A0A875RQL6_EENNA</name>
<comment type="similarity">
    <text evidence="2">Belongs to the peptidase S26 family. IMP2 subfamily.</text>
</comment>
<dbReference type="InterPro" id="IPR019533">
    <property type="entry name" value="Peptidase_S26"/>
</dbReference>
<reference evidence="13" key="1">
    <citation type="submission" date="2020-10" db="EMBL/GenBank/DDBJ databases">
        <authorList>
            <person name="Roach M.J.R."/>
        </authorList>
    </citation>
    <scope>NUCLEOTIDE SEQUENCE</scope>
    <source>
        <strain evidence="13">CBS 1945</strain>
    </source>
</reference>
<dbReference type="PANTHER" id="PTHR46041:SF2">
    <property type="entry name" value="MITOCHONDRIAL INNER MEMBRANE PROTEASE SUBUNIT 2"/>
    <property type="match status" value="1"/>
</dbReference>
<dbReference type="AlphaFoldDB" id="A0A875RQL6"/>
<keyword evidence="8" id="KW-1133">Transmembrane helix</keyword>
<feature type="active site" evidence="11">
    <location>
        <position position="90"/>
    </location>
</feature>
<dbReference type="PRINTS" id="PR00727">
    <property type="entry name" value="LEADERPTASE"/>
</dbReference>
<dbReference type="InterPro" id="IPR000223">
    <property type="entry name" value="Pept_S26A_signal_pept_1"/>
</dbReference>
<dbReference type="KEGG" id="bnn:FOA43_004803"/>
<dbReference type="RefSeq" id="XP_038780955.1">
    <property type="nucleotide sequence ID" value="XM_038925027.1"/>
</dbReference>
<proteinExistence type="inferred from homology"/>
<dbReference type="OrthoDB" id="9996127at2759"/>
<evidence type="ECO:0000256" key="1">
    <source>
        <dbReference type="ARBA" id="ARBA00004434"/>
    </source>
</evidence>
<dbReference type="SUPFAM" id="SSF51306">
    <property type="entry name" value="LexA/Signal peptidase"/>
    <property type="match status" value="1"/>
</dbReference>
<keyword evidence="5" id="KW-0812">Transmembrane</keyword>
<feature type="domain" description="Peptidase S26" evidence="12">
    <location>
        <begin position="16"/>
        <end position="100"/>
    </location>
</feature>
<evidence type="ECO:0000256" key="8">
    <source>
        <dbReference type="ARBA" id="ARBA00022989"/>
    </source>
</evidence>
<evidence type="ECO:0000256" key="3">
    <source>
        <dbReference type="ARBA" id="ARBA00013650"/>
    </source>
</evidence>
<protein>
    <recommendedName>
        <fullName evidence="3">Mitochondrial inner membrane protease subunit 2</fullName>
    </recommendedName>
</protein>
<dbReference type="InterPro" id="IPR036286">
    <property type="entry name" value="LexA/Signal_pep-like_sf"/>
</dbReference>
<evidence type="ECO:0000256" key="4">
    <source>
        <dbReference type="ARBA" id="ARBA00022670"/>
    </source>
</evidence>
<evidence type="ECO:0000256" key="10">
    <source>
        <dbReference type="ARBA" id="ARBA00023136"/>
    </source>
</evidence>
<dbReference type="CDD" id="cd06530">
    <property type="entry name" value="S26_SPase_I"/>
    <property type="match status" value="1"/>
</dbReference>
<dbReference type="Gene3D" id="2.10.109.10">
    <property type="entry name" value="Umud Fragment, subunit A"/>
    <property type="match status" value="1"/>
</dbReference>
<comment type="subcellular location">
    <subcellularLocation>
        <location evidence="1">Mitochondrion inner membrane</location>
        <topology evidence="1">Single-pass membrane protein</topology>
    </subcellularLocation>
</comment>
<keyword evidence="14" id="KW-1185">Reference proteome</keyword>
<keyword evidence="9" id="KW-0496">Mitochondrion</keyword>
<evidence type="ECO:0000256" key="9">
    <source>
        <dbReference type="ARBA" id="ARBA00023128"/>
    </source>
</evidence>
<evidence type="ECO:0000256" key="2">
    <source>
        <dbReference type="ARBA" id="ARBA00007066"/>
    </source>
</evidence>
<keyword evidence="10" id="KW-0472">Membrane</keyword>
<dbReference type="GeneID" id="62198203"/>